<dbReference type="PANTHER" id="PTHR37017:SF11">
    <property type="entry name" value="ESTERASE_LIPASE_THIOESTERASE DOMAIN-CONTAINING PROTEIN"/>
    <property type="match status" value="1"/>
</dbReference>
<dbReference type="GO" id="GO:0016787">
    <property type="term" value="F:hydrolase activity"/>
    <property type="evidence" value="ECO:0007669"/>
    <property type="project" value="UniProtKB-KW"/>
</dbReference>
<dbReference type="Proteomes" id="UP000325780">
    <property type="component" value="Unassembled WGS sequence"/>
</dbReference>
<gene>
    <name evidence="2" type="ORF">BDV25DRAFT_136969</name>
</gene>
<keyword evidence="2" id="KW-0378">Hydrolase</keyword>
<reference evidence="2 3" key="1">
    <citation type="submission" date="2019-04" db="EMBL/GenBank/DDBJ databases">
        <title>Friends and foes A comparative genomics study of 23 Aspergillus species from section Flavi.</title>
        <authorList>
            <consortium name="DOE Joint Genome Institute"/>
            <person name="Kjaerbolling I."/>
            <person name="Vesth T."/>
            <person name="Frisvad J.C."/>
            <person name="Nybo J.L."/>
            <person name="Theobald S."/>
            <person name="Kildgaard S."/>
            <person name="Isbrandt T."/>
            <person name="Kuo A."/>
            <person name="Sato A."/>
            <person name="Lyhne E.K."/>
            <person name="Kogle M.E."/>
            <person name="Wiebenga A."/>
            <person name="Kun R.S."/>
            <person name="Lubbers R.J."/>
            <person name="Makela M.R."/>
            <person name="Barry K."/>
            <person name="Chovatia M."/>
            <person name="Clum A."/>
            <person name="Daum C."/>
            <person name="Haridas S."/>
            <person name="He G."/>
            <person name="LaButti K."/>
            <person name="Lipzen A."/>
            <person name="Mondo S."/>
            <person name="Riley R."/>
            <person name="Salamov A."/>
            <person name="Simmons B.A."/>
            <person name="Magnuson J.K."/>
            <person name="Henrissat B."/>
            <person name="Mortensen U.H."/>
            <person name="Larsen T.O."/>
            <person name="Devries R.P."/>
            <person name="Grigoriev I.V."/>
            <person name="Machida M."/>
            <person name="Baker S.E."/>
            <person name="Andersen M.R."/>
        </authorList>
    </citation>
    <scope>NUCLEOTIDE SEQUENCE [LARGE SCALE GENOMIC DNA]</scope>
    <source>
        <strain evidence="2 3">IBT 18842</strain>
    </source>
</reference>
<sequence length="249" mass="27027">MTKPTLIFAPGAWYPSTAFTPLTTTHLTPHNYQTTTITFPSIQDAKTITSLAPDIAAVRNAVSPAVEAGQDVIIISHSWSGLPVNSALEGLSRAERQEQGLEGGVVRLIFISAFLPTVGQSLIGAVGGVVPDWYVFDDEHETITADDPYKLFFHDVPDGREWTETLRPHAAATKNSPAVAAAYVDIPAVYLLCEEDRAIPIAVQEAMVEKAREMGANISTERVKTGHTPWLVDGEFVAGFIRRWAGEDV</sequence>
<dbReference type="InterPro" id="IPR000073">
    <property type="entry name" value="AB_hydrolase_1"/>
</dbReference>
<organism evidence="2 3">
    <name type="scientific">Aspergillus avenaceus</name>
    <dbReference type="NCBI Taxonomy" id="36643"/>
    <lineage>
        <taxon>Eukaryota</taxon>
        <taxon>Fungi</taxon>
        <taxon>Dikarya</taxon>
        <taxon>Ascomycota</taxon>
        <taxon>Pezizomycotina</taxon>
        <taxon>Eurotiomycetes</taxon>
        <taxon>Eurotiomycetidae</taxon>
        <taxon>Eurotiales</taxon>
        <taxon>Aspergillaceae</taxon>
        <taxon>Aspergillus</taxon>
        <taxon>Aspergillus subgen. Circumdati</taxon>
    </lineage>
</organism>
<feature type="domain" description="AB hydrolase-1" evidence="1">
    <location>
        <begin position="6"/>
        <end position="238"/>
    </location>
</feature>
<evidence type="ECO:0000313" key="2">
    <source>
        <dbReference type="EMBL" id="KAE8153364.1"/>
    </source>
</evidence>
<protein>
    <submittedName>
        <fullName evidence="2">Alpha/beta hydrolase fold-1</fullName>
    </submittedName>
</protein>
<dbReference type="PANTHER" id="PTHR37017">
    <property type="entry name" value="AB HYDROLASE-1 DOMAIN-CONTAINING PROTEIN-RELATED"/>
    <property type="match status" value="1"/>
</dbReference>
<evidence type="ECO:0000259" key="1">
    <source>
        <dbReference type="Pfam" id="PF12697"/>
    </source>
</evidence>
<dbReference type="AlphaFoldDB" id="A0A5N6U461"/>
<accession>A0A5N6U461</accession>
<dbReference type="Pfam" id="PF12697">
    <property type="entry name" value="Abhydrolase_6"/>
    <property type="match status" value="1"/>
</dbReference>
<proteinExistence type="predicted"/>
<dbReference type="InterPro" id="IPR052897">
    <property type="entry name" value="Sec-Metab_Biosynth_Hydrolase"/>
</dbReference>
<name>A0A5N6U461_ASPAV</name>
<keyword evidence="3" id="KW-1185">Reference proteome</keyword>
<dbReference type="InterPro" id="IPR029058">
    <property type="entry name" value="AB_hydrolase_fold"/>
</dbReference>
<dbReference type="SUPFAM" id="SSF53474">
    <property type="entry name" value="alpha/beta-Hydrolases"/>
    <property type="match status" value="1"/>
</dbReference>
<evidence type="ECO:0000313" key="3">
    <source>
        <dbReference type="Proteomes" id="UP000325780"/>
    </source>
</evidence>
<dbReference type="OrthoDB" id="408373at2759"/>
<dbReference type="EMBL" id="ML742040">
    <property type="protein sequence ID" value="KAE8153364.1"/>
    <property type="molecule type" value="Genomic_DNA"/>
</dbReference>
<dbReference type="Gene3D" id="3.40.50.1820">
    <property type="entry name" value="alpha/beta hydrolase"/>
    <property type="match status" value="1"/>
</dbReference>